<protein>
    <submittedName>
        <fullName evidence="1">Uncharacterized protein</fullName>
    </submittedName>
</protein>
<reference evidence="1 2" key="1">
    <citation type="submission" date="2019-03" db="EMBL/GenBank/DDBJ databases">
        <title>Genomic and seasonal variations among aquatic phages infecting the Baltic Sea Gammaproteobacteria Rheinheimera sp. bal341.</title>
        <authorList>
            <person name="Nilsson E."/>
            <person name="Li K."/>
            <person name="Fridlund J."/>
            <person name="Sulcius S."/>
            <person name="Bunse C."/>
            <person name="Karlsson C.M.G."/>
            <person name="Lindh M."/>
            <person name="Lundin D."/>
            <person name="Pinhassi J."/>
            <person name="Holmfeldt K."/>
        </authorList>
    </citation>
    <scope>NUCLEOTIDE SEQUENCE [LARGE SCALE GENOMIC DNA]</scope>
</reference>
<evidence type="ECO:0000313" key="1">
    <source>
        <dbReference type="EMBL" id="QCQ62351.1"/>
    </source>
</evidence>
<proteinExistence type="predicted"/>
<gene>
    <name evidence="1" type="ORF">Barba21A_gp091</name>
</gene>
<accession>A0A4P8N5V3</accession>
<evidence type="ECO:0000313" key="2">
    <source>
        <dbReference type="Proteomes" id="UP000303606"/>
    </source>
</evidence>
<name>A0A4P8N5V3_9CAUD</name>
<dbReference type="Proteomes" id="UP000303606">
    <property type="component" value="Segment"/>
</dbReference>
<dbReference type="EMBL" id="MK719733">
    <property type="protein sequence ID" value="QCQ62351.1"/>
    <property type="molecule type" value="Genomic_DNA"/>
</dbReference>
<keyword evidence="2" id="KW-1185">Reference proteome</keyword>
<organism evidence="1 2">
    <name type="scientific">Rheinheimera phage Barba21A</name>
    <dbReference type="NCBI Taxonomy" id="2849598"/>
    <lineage>
        <taxon>Viruses</taxon>
        <taxon>Duplodnaviria</taxon>
        <taxon>Heunggongvirae</taxon>
        <taxon>Uroviricota</taxon>
        <taxon>Caudoviricetes</taxon>
        <taxon>Barbavirus</taxon>
        <taxon>Barbavirus barba21A</taxon>
    </lineage>
</organism>
<sequence>MFNLFRKKHKRSEWFEGLLDAEGLMEASGRHSTSNYYYIELYAEEDREDFKQGFIDYLRYHQDVLSKV</sequence>